<feature type="domain" description="Helicase C-terminal" evidence="16">
    <location>
        <begin position="165"/>
        <end position="327"/>
    </location>
</feature>
<evidence type="ECO:0000313" key="17">
    <source>
        <dbReference type="EMBL" id="KAK4470934.1"/>
    </source>
</evidence>
<dbReference type="Pfam" id="PF00271">
    <property type="entry name" value="Helicase_C"/>
    <property type="match status" value="1"/>
</dbReference>
<evidence type="ECO:0000256" key="10">
    <source>
        <dbReference type="ARBA" id="ARBA00022884"/>
    </source>
</evidence>
<evidence type="ECO:0000256" key="15">
    <source>
        <dbReference type="SAM" id="Phobius"/>
    </source>
</evidence>
<dbReference type="AlphaFoldDB" id="A0AAE2D4I0"/>
<dbReference type="GO" id="GO:0003723">
    <property type="term" value="F:RNA binding"/>
    <property type="evidence" value="ECO:0007669"/>
    <property type="project" value="UniProtKB-UniRule"/>
</dbReference>
<feature type="transmembrane region" description="Helical" evidence="15">
    <location>
        <begin position="624"/>
        <end position="645"/>
    </location>
</feature>
<dbReference type="GO" id="GO:0016787">
    <property type="term" value="F:hydrolase activity"/>
    <property type="evidence" value="ECO:0007669"/>
    <property type="project" value="UniProtKB-KW"/>
</dbReference>
<comment type="catalytic activity">
    <reaction evidence="14">
        <text>ATP + H2O = ADP + phosphate + H(+)</text>
        <dbReference type="Rhea" id="RHEA:13065"/>
        <dbReference type="ChEBI" id="CHEBI:15377"/>
        <dbReference type="ChEBI" id="CHEBI:15378"/>
        <dbReference type="ChEBI" id="CHEBI:30616"/>
        <dbReference type="ChEBI" id="CHEBI:43474"/>
        <dbReference type="ChEBI" id="CHEBI:456216"/>
        <dbReference type="EC" id="3.6.4.13"/>
    </reaction>
</comment>
<evidence type="ECO:0000313" key="18">
    <source>
        <dbReference type="Proteomes" id="UP001292079"/>
    </source>
</evidence>
<keyword evidence="8" id="KW-0256">Endoplasmic reticulum</keyword>
<evidence type="ECO:0000256" key="12">
    <source>
        <dbReference type="ARBA" id="ARBA00023136"/>
    </source>
</evidence>
<dbReference type="InterPro" id="IPR027417">
    <property type="entry name" value="P-loop_NTPase"/>
</dbReference>
<evidence type="ECO:0000256" key="14">
    <source>
        <dbReference type="RuleBase" id="RU365068"/>
    </source>
</evidence>
<dbReference type="InterPro" id="IPR013233">
    <property type="entry name" value="PIG-X/PBN1"/>
</dbReference>
<evidence type="ECO:0000256" key="3">
    <source>
        <dbReference type="ARBA" id="ARBA00010345"/>
    </source>
</evidence>
<evidence type="ECO:0000256" key="1">
    <source>
        <dbReference type="ARBA" id="ARBA00004389"/>
    </source>
</evidence>
<dbReference type="PROSITE" id="PS51194">
    <property type="entry name" value="HELICASE_CTER"/>
    <property type="match status" value="1"/>
</dbReference>
<dbReference type="Gene3D" id="3.40.50.300">
    <property type="entry name" value="P-loop containing nucleotide triphosphate hydrolases"/>
    <property type="match status" value="1"/>
</dbReference>
<dbReference type="SMART" id="SM00780">
    <property type="entry name" value="PIG-X"/>
    <property type="match status" value="1"/>
</dbReference>
<sequence>MKLTLFSRVIDEADRVIVEEKQNWYHTLEDVLYYYTPSFNHNWSTITACKRSRPIPTVGYHYDRSGDITLQKILVSATLTHDPEPLKQFNLYFPILFTSNQIRHNCNNNTDTITNDSSNMHKNSFHIKKRVKSDNECDEVSNPVQSKLDENCMTSGVGQFVVPDSLEEFLVTAKSDIRVLFLVHLVRDKHKRRILCFTNTINCAKRLNILLSNFQGIQSKFLSSRLHPDKRQRILNLFNVGMCQILVCTDSMARGMDINDVECVVSYDVPISMKIYIHRIGRTARAGKKGIAYTLLSPNQFYHFKKDLKSVGRKKIKQIPFHQSKWSHFNAEYRTALSNYEKCVKISDKNKSVFIAKQENEYNVTSSEEIIRNDKKANSKHNKNKMFYCSSLMIHLLLITCAISILSYANPADTEPISIPAKNPQFNCNTTQRGFHLRLHCDFHDFSTDLLESCRLHVNLPAGFFIDPYELTSSQPTLNFSISKSESQQKLSASIKQFVNWLANSKKTTDHQHHHHSDESEQSINYNLVDIEAPEWLSEPLTFEFRINQLDRIVPRRAKSISSLDVPIHLRYHLPLTKSDDFSDTEYITEIKHPLLICPKGTSFSHINNQQSFTIVVPVPISSYLFFVMPITILILFIGVIYILLA</sequence>
<evidence type="ECO:0000256" key="11">
    <source>
        <dbReference type="ARBA" id="ARBA00022989"/>
    </source>
</evidence>
<keyword evidence="6 14" id="KW-0547">Nucleotide-binding</keyword>
<keyword evidence="7 14" id="KW-0378">Hydrolase</keyword>
<keyword evidence="14" id="KW-0347">Helicase</keyword>
<comment type="similarity">
    <text evidence="3">Belongs to the PIGX family.</text>
</comment>
<evidence type="ECO:0000256" key="5">
    <source>
        <dbReference type="ARBA" id="ARBA00022692"/>
    </source>
</evidence>
<dbReference type="GO" id="GO:0006506">
    <property type="term" value="P:GPI anchor biosynthetic process"/>
    <property type="evidence" value="ECO:0007669"/>
    <property type="project" value="UniProtKB-KW"/>
</dbReference>
<dbReference type="InterPro" id="IPR001650">
    <property type="entry name" value="Helicase_C-like"/>
</dbReference>
<dbReference type="SMART" id="SM00490">
    <property type="entry name" value="HELICc"/>
    <property type="match status" value="1"/>
</dbReference>
<dbReference type="SUPFAM" id="SSF52540">
    <property type="entry name" value="P-loop containing nucleoside triphosphate hydrolases"/>
    <property type="match status" value="1"/>
</dbReference>
<accession>A0AAE2D4I0</accession>
<dbReference type="EC" id="3.6.4.13" evidence="14"/>
<evidence type="ECO:0000256" key="9">
    <source>
        <dbReference type="ARBA" id="ARBA00022840"/>
    </source>
</evidence>
<comment type="domain">
    <text evidence="14">The Q motif is unique to and characteristic of the DEAD box family of RNA helicases and controls ATP binding and hydrolysis.</text>
</comment>
<dbReference type="Pfam" id="PF08320">
    <property type="entry name" value="PIG-X"/>
    <property type="match status" value="1"/>
</dbReference>
<dbReference type="PANTHER" id="PTHR24031">
    <property type="entry name" value="RNA HELICASE"/>
    <property type="match status" value="1"/>
</dbReference>
<evidence type="ECO:0000256" key="6">
    <source>
        <dbReference type="ARBA" id="ARBA00022741"/>
    </source>
</evidence>
<keyword evidence="10 14" id="KW-0694">RNA-binding</keyword>
<name>A0AAE2D4I0_SCHME</name>
<comment type="subcellular location">
    <subcellularLocation>
        <location evidence="1">Endoplasmic reticulum membrane</location>
        <topology evidence="1">Single-pass membrane protein</topology>
    </subcellularLocation>
</comment>
<reference evidence="17" key="2">
    <citation type="journal article" date="2023" name="Infect Dis Poverty">
        <title>Chromosome-scale genome of the human blood fluke Schistosoma mekongi and its implications for public health.</title>
        <authorList>
            <person name="Zhou M."/>
            <person name="Xu L."/>
            <person name="Xu D."/>
            <person name="Chen W."/>
            <person name="Khan J."/>
            <person name="Hu Y."/>
            <person name="Huang H."/>
            <person name="Wei H."/>
            <person name="Zhang Y."/>
            <person name="Chusongsang P."/>
            <person name="Tanasarnprasert K."/>
            <person name="Hu X."/>
            <person name="Limpanont Y."/>
            <person name="Lv Z."/>
        </authorList>
    </citation>
    <scope>NUCLEOTIDE SEQUENCE</scope>
    <source>
        <strain evidence="17">LV_2022a</strain>
    </source>
</reference>
<keyword evidence="18" id="KW-1185">Reference proteome</keyword>
<proteinExistence type="inferred from homology"/>
<dbReference type="EMBL" id="JALJAT010000004">
    <property type="protein sequence ID" value="KAK4470934.1"/>
    <property type="molecule type" value="Genomic_DNA"/>
</dbReference>
<dbReference type="GO" id="GO:0005524">
    <property type="term" value="F:ATP binding"/>
    <property type="evidence" value="ECO:0007669"/>
    <property type="project" value="UniProtKB-UniRule"/>
</dbReference>
<dbReference type="GO" id="GO:0003724">
    <property type="term" value="F:RNA helicase activity"/>
    <property type="evidence" value="ECO:0007669"/>
    <property type="project" value="UniProtKB-EC"/>
</dbReference>
<evidence type="ECO:0000256" key="13">
    <source>
        <dbReference type="ARBA" id="ARBA00023180"/>
    </source>
</evidence>
<dbReference type="GO" id="GO:0005789">
    <property type="term" value="C:endoplasmic reticulum membrane"/>
    <property type="evidence" value="ECO:0007669"/>
    <property type="project" value="UniProtKB-SubCell"/>
</dbReference>
<organism evidence="17 18">
    <name type="scientific">Schistosoma mekongi</name>
    <name type="common">Parasitic worm</name>
    <dbReference type="NCBI Taxonomy" id="38744"/>
    <lineage>
        <taxon>Eukaryota</taxon>
        <taxon>Metazoa</taxon>
        <taxon>Spiralia</taxon>
        <taxon>Lophotrochozoa</taxon>
        <taxon>Platyhelminthes</taxon>
        <taxon>Trematoda</taxon>
        <taxon>Digenea</taxon>
        <taxon>Strigeidida</taxon>
        <taxon>Schistosomatoidea</taxon>
        <taxon>Schistosomatidae</taxon>
        <taxon>Schistosoma</taxon>
    </lineage>
</organism>
<evidence type="ECO:0000259" key="16">
    <source>
        <dbReference type="PROSITE" id="PS51194"/>
    </source>
</evidence>
<dbReference type="Proteomes" id="UP001292079">
    <property type="component" value="Unassembled WGS sequence"/>
</dbReference>
<keyword evidence="9 14" id="KW-0067">ATP-binding</keyword>
<comment type="similarity">
    <text evidence="14">Belongs to the DEAD box helicase family.</text>
</comment>
<keyword evidence="13" id="KW-0325">Glycoprotein</keyword>
<keyword evidence="5 15" id="KW-0812">Transmembrane</keyword>
<comment type="pathway">
    <text evidence="2">Glycolipid biosynthesis; glycosylphosphatidylinositol-anchor biosynthesis.</text>
</comment>
<evidence type="ECO:0000256" key="2">
    <source>
        <dbReference type="ARBA" id="ARBA00004687"/>
    </source>
</evidence>
<evidence type="ECO:0000256" key="8">
    <source>
        <dbReference type="ARBA" id="ARBA00022824"/>
    </source>
</evidence>
<keyword evidence="4" id="KW-0337">GPI-anchor biosynthesis</keyword>
<protein>
    <recommendedName>
        <fullName evidence="14">ATP-dependent RNA helicase</fullName>
        <ecNumber evidence="14">3.6.4.13</ecNumber>
    </recommendedName>
</protein>
<reference evidence="17" key="1">
    <citation type="submission" date="2022-04" db="EMBL/GenBank/DDBJ databases">
        <authorList>
            <person name="Xu L."/>
            <person name="Lv Z."/>
        </authorList>
    </citation>
    <scope>NUCLEOTIDE SEQUENCE</scope>
    <source>
        <strain evidence="17">LV_2022a</strain>
    </source>
</reference>
<keyword evidence="12 15" id="KW-0472">Membrane</keyword>
<comment type="function">
    <text evidence="14">RNA helicase.</text>
</comment>
<evidence type="ECO:0000256" key="7">
    <source>
        <dbReference type="ARBA" id="ARBA00022801"/>
    </source>
</evidence>
<comment type="caution">
    <text evidence="17">The sequence shown here is derived from an EMBL/GenBank/DDBJ whole genome shotgun (WGS) entry which is preliminary data.</text>
</comment>
<keyword evidence="11 15" id="KW-1133">Transmembrane helix</keyword>
<dbReference type="CDD" id="cd18787">
    <property type="entry name" value="SF2_C_DEAD"/>
    <property type="match status" value="1"/>
</dbReference>
<gene>
    <name evidence="17" type="ORF">MN116_006441</name>
</gene>
<evidence type="ECO:0000256" key="4">
    <source>
        <dbReference type="ARBA" id="ARBA00022502"/>
    </source>
</evidence>